<dbReference type="Proteomes" id="UP001548189">
    <property type="component" value="Unassembled WGS sequence"/>
</dbReference>
<proteinExistence type="predicted"/>
<keyword evidence="2" id="KW-1185">Reference proteome</keyword>
<evidence type="ECO:0000313" key="2">
    <source>
        <dbReference type="Proteomes" id="UP001548189"/>
    </source>
</evidence>
<dbReference type="EMBL" id="JBEVCJ010000028">
    <property type="protein sequence ID" value="MET1256815.1"/>
    <property type="molecule type" value="Genomic_DNA"/>
</dbReference>
<protein>
    <submittedName>
        <fullName evidence="1">Uncharacterized protein</fullName>
    </submittedName>
</protein>
<comment type="caution">
    <text evidence="1">The sequence shown here is derived from an EMBL/GenBank/DDBJ whole genome shotgun (WGS) entry which is preliminary data.</text>
</comment>
<gene>
    <name evidence="1" type="ORF">ABVT43_16860</name>
</gene>
<reference evidence="1 2" key="1">
    <citation type="submission" date="2024-06" db="EMBL/GenBank/DDBJ databases">
        <authorList>
            <person name="Li F."/>
        </authorList>
    </citation>
    <scope>NUCLEOTIDE SEQUENCE [LARGE SCALE GENOMIC DNA]</scope>
    <source>
        <strain evidence="1 2">GXAS 311</strain>
    </source>
</reference>
<name>A0ABV2BY01_9GAMM</name>
<sequence length="140" mass="16145">MMENFLEIEYINDNPSKIRVKASNGYYAGFCETYINRNWFRTFSEKLKRFPHEVSEVVFESEPGLGEKATCYIKVYLKDKLGHVNLCVALKYGVHSYEAIGESKFIIDCELSQLDSFSKSLDKALNSDHCFVKLIGSEYI</sequence>
<evidence type="ECO:0000313" key="1">
    <source>
        <dbReference type="EMBL" id="MET1256815.1"/>
    </source>
</evidence>
<accession>A0ABV2BY01</accession>
<organism evidence="1 2">
    <name type="scientific">Aliikangiella maris</name>
    <dbReference type="NCBI Taxonomy" id="3162458"/>
    <lineage>
        <taxon>Bacteria</taxon>
        <taxon>Pseudomonadati</taxon>
        <taxon>Pseudomonadota</taxon>
        <taxon>Gammaproteobacteria</taxon>
        <taxon>Oceanospirillales</taxon>
        <taxon>Pleioneaceae</taxon>
        <taxon>Aliikangiella</taxon>
    </lineage>
</organism>